<evidence type="ECO:0000313" key="1">
    <source>
        <dbReference type="EMBL" id="GMN54180.1"/>
    </source>
</evidence>
<dbReference type="Gramene" id="FCD_00032084-RA">
    <property type="protein sequence ID" value="FCD_00032084-RA:cds"/>
    <property type="gene ID" value="FCD_00032084"/>
</dbReference>
<accession>A0AA88ALK2</accession>
<protein>
    <submittedName>
        <fullName evidence="1">Uncharacterized protein</fullName>
    </submittedName>
</protein>
<dbReference type="Proteomes" id="UP001187192">
    <property type="component" value="Unassembled WGS sequence"/>
</dbReference>
<proteinExistence type="predicted"/>
<name>A0AA88ALK2_FICCA</name>
<comment type="caution">
    <text evidence="1">The sequence shown here is derived from an EMBL/GenBank/DDBJ whole genome shotgun (WGS) entry which is preliminary data.</text>
</comment>
<reference evidence="1" key="1">
    <citation type="submission" date="2023-07" db="EMBL/GenBank/DDBJ databases">
        <title>draft genome sequence of fig (Ficus carica).</title>
        <authorList>
            <person name="Takahashi T."/>
            <person name="Nishimura K."/>
        </authorList>
    </citation>
    <scope>NUCLEOTIDE SEQUENCE</scope>
</reference>
<keyword evidence="2" id="KW-1185">Reference proteome</keyword>
<dbReference type="AlphaFoldDB" id="A0AA88ALK2"/>
<evidence type="ECO:0000313" key="2">
    <source>
        <dbReference type="Proteomes" id="UP001187192"/>
    </source>
</evidence>
<gene>
    <name evidence="1" type="ORF">TIFTF001_023307</name>
</gene>
<organism evidence="1 2">
    <name type="scientific">Ficus carica</name>
    <name type="common">Common fig</name>
    <dbReference type="NCBI Taxonomy" id="3494"/>
    <lineage>
        <taxon>Eukaryota</taxon>
        <taxon>Viridiplantae</taxon>
        <taxon>Streptophyta</taxon>
        <taxon>Embryophyta</taxon>
        <taxon>Tracheophyta</taxon>
        <taxon>Spermatophyta</taxon>
        <taxon>Magnoliopsida</taxon>
        <taxon>eudicotyledons</taxon>
        <taxon>Gunneridae</taxon>
        <taxon>Pentapetalae</taxon>
        <taxon>rosids</taxon>
        <taxon>fabids</taxon>
        <taxon>Rosales</taxon>
        <taxon>Moraceae</taxon>
        <taxon>Ficeae</taxon>
        <taxon>Ficus</taxon>
    </lineage>
</organism>
<dbReference type="EMBL" id="BTGU01000049">
    <property type="protein sequence ID" value="GMN54180.1"/>
    <property type="molecule type" value="Genomic_DNA"/>
</dbReference>
<sequence length="97" mass="10536">MFFAIAIPVRNASYSATLFVQVKVSLCEMVVVWSSGLVNTTPIPPVAIVAEPSKYNVQKSSNFVVTQVFSGSFLPRLPTPKGLLWPCRGDLDSQGFS</sequence>